<accession>A0A8V0X3M9</accession>
<dbReference type="SUPFAM" id="SSF56487">
    <property type="entry name" value="SRCR-like"/>
    <property type="match status" value="3"/>
</dbReference>
<dbReference type="Pfam" id="PF00530">
    <property type="entry name" value="SRCR"/>
    <property type="match status" value="3"/>
</dbReference>
<dbReference type="InterPro" id="IPR001190">
    <property type="entry name" value="SRCR"/>
</dbReference>
<dbReference type="Ensembl" id="ENSGALT00010004132.1">
    <property type="protein sequence ID" value="ENSGALP00010002429.1"/>
    <property type="gene ID" value="ENSGALG00010001816.1"/>
</dbReference>
<reference evidence="5" key="2">
    <citation type="submission" date="2025-08" db="UniProtKB">
        <authorList>
            <consortium name="Ensembl"/>
        </authorList>
    </citation>
    <scope>IDENTIFICATION</scope>
    <source>
        <strain evidence="5">broiler</strain>
    </source>
</reference>
<dbReference type="InterPro" id="IPR036772">
    <property type="entry name" value="SRCR-like_dom_sf"/>
</dbReference>
<dbReference type="GeneTree" id="ENSGT00940000164042"/>
<dbReference type="PANTHER" id="PTHR48071">
    <property type="entry name" value="SRCR DOMAIN-CONTAINING PROTEIN"/>
    <property type="match status" value="1"/>
</dbReference>
<feature type="signal peptide" evidence="3">
    <location>
        <begin position="1"/>
        <end position="16"/>
    </location>
</feature>
<dbReference type="PROSITE" id="PS50287">
    <property type="entry name" value="SRCR_2"/>
    <property type="match status" value="3"/>
</dbReference>
<keyword evidence="1 2" id="KW-1015">Disulfide bond</keyword>
<evidence type="ECO:0000313" key="6">
    <source>
        <dbReference type="Proteomes" id="UP000000539"/>
    </source>
</evidence>
<sequence>MILWFGVILRISLVLPGNTESPGDGSESADVPLFTPGFVRLVGGDNRCSGRVEINDREGWKSVCDSHFSAKAADVVCRDLQCGRALCSVWGMNPPSPPAPRGLLRTSSAEGGGIMLSLWPLLRLLREPEHKSLPSILLCPPHNASLRLVGGGSRCDGRVEIFQRGTWGRVLDDQWDMEDASVVCRQLRCGEAEAAYTVPRAKRGTGPVGLRGVRCAGHEASLSLCNTSLPEATAIMEDVGAVCQGEHRQVRLVDGAGRCAGRVEIYYRGQWGTVCDDAWDTADANVVCRQLSCGWAVEAAGSARFGEGSGHIWLDGVNCSGDETALWNCSAEAWGQHDCGHKEDAGVVCSGVCWEPGKGRPGAQGASSRQPQTSKFPLGFFPPSRIHGPEAGEQRRLLRAPASFLQWDVGECWLQLDDSSHGVTGVQGAGLWGWRDPGNQHLLWQGEWHRVAGSRAVWGEQQLLLAVSL</sequence>
<feature type="disulfide bond" evidence="2">
    <location>
        <begin position="288"/>
        <end position="349"/>
    </location>
</feature>
<evidence type="ECO:0000313" key="5">
    <source>
        <dbReference type="Ensembl" id="ENSGALP00010002429.1"/>
    </source>
</evidence>
<comment type="caution">
    <text evidence="2">Lacks conserved residue(s) required for the propagation of feature annotation.</text>
</comment>
<evidence type="ECO:0000256" key="2">
    <source>
        <dbReference type="PROSITE-ProRule" id="PRU00196"/>
    </source>
</evidence>
<dbReference type="SMART" id="SM00202">
    <property type="entry name" value="SR"/>
    <property type="match status" value="3"/>
</dbReference>
<protein>
    <recommendedName>
        <fullName evidence="4">SRCR domain-containing protein</fullName>
    </recommendedName>
</protein>
<feature type="disulfide bond" evidence="2">
    <location>
        <begin position="215"/>
        <end position="225"/>
    </location>
</feature>
<dbReference type="Gene3D" id="3.10.250.10">
    <property type="entry name" value="SRCR-like domain"/>
    <property type="match status" value="3"/>
</dbReference>
<feature type="chain" id="PRO_5046099842" description="SRCR domain-containing protein" evidence="3">
    <location>
        <begin position="17"/>
        <end position="469"/>
    </location>
</feature>
<dbReference type="GO" id="GO:0016020">
    <property type="term" value="C:membrane"/>
    <property type="evidence" value="ECO:0007669"/>
    <property type="project" value="InterPro"/>
</dbReference>
<reference evidence="5" key="1">
    <citation type="submission" date="2020-11" db="EMBL/GenBank/DDBJ databases">
        <title>Gallus gallus (Chicken) genome, bGalGal1, GRCg7b, maternal haplotype autosomes + Z &amp; W.</title>
        <authorList>
            <person name="Warren W."/>
            <person name="Formenti G."/>
            <person name="Fedrigo O."/>
            <person name="Haase B."/>
            <person name="Mountcastle J."/>
            <person name="Balacco J."/>
            <person name="Tracey A."/>
            <person name="Schneider V."/>
            <person name="Okimoto R."/>
            <person name="Cheng H."/>
            <person name="Hawken R."/>
            <person name="Howe K."/>
            <person name="Jarvis E.D."/>
        </authorList>
    </citation>
    <scope>NUCLEOTIDE SEQUENCE [LARGE SCALE GENOMIC DNA]</scope>
    <source>
        <strain evidence="5">Broiler</strain>
    </source>
</reference>
<dbReference type="Proteomes" id="UP000000539">
    <property type="component" value="Chromosome 16"/>
</dbReference>
<dbReference type="PANTHER" id="PTHR48071:SF29">
    <property type="entry name" value="OLFACTORY RECEPTOR 292"/>
    <property type="match status" value="1"/>
</dbReference>
<evidence type="ECO:0000256" key="3">
    <source>
        <dbReference type="SAM" id="SignalP"/>
    </source>
</evidence>
<proteinExistence type="predicted"/>
<feature type="domain" description="SRCR" evidence="4">
    <location>
        <begin position="146"/>
        <end position="244"/>
    </location>
</feature>
<name>A0A8V0X3M9_CHICK</name>
<keyword evidence="3" id="KW-0732">Signal</keyword>
<evidence type="ECO:0000259" key="4">
    <source>
        <dbReference type="PROSITE" id="PS50287"/>
    </source>
</evidence>
<keyword evidence="6" id="KW-1185">Reference proteome</keyword>
<evidence type="ECO:0000256" key="1">
    <source>
        <dbReference type="ARBA" id="ARBA00023157"/>
    </source>
</evidence>
<dbReference type="PRINTS" id="PR00258">
    <property type="entry name" value="SPERACTRCPTR"/>
</dbReference>
<feature type="disulfide bond" evidence="2">
    <location>
        <begin position="319"/>
        <end position="329"/>
    </location>
</feature>
<feature type="domain" description="SRCR" evidence="4">
    <location>
        <begin position="39"/>
        <end position="86"/>
    </location>
</feature>
<feature type="disulfide bond" evidence="2">
    <location>
        <begin position="275"/>
        <end position="339"/>
    </location>
</feature>
<feature type="domain" description="SRCR" evidence="4">
    <location>
        <begin position="250"/>
        <end position="350"/>
    </location>
</feature>
<organism evidence="5 6">
    <name type="scientific">Gallus gallus</name>
    <name type="common">Chicken</name>
    <dbReference type="NCBI Taxonomy" id="9031"/>
    <lineage>
        <taxon>Eukaryota</taxon>
        <taxon>Metazoa</taxon>
        <taxon>Chordata</taxon>
        <taxon>Craniata</taxon>
        <taxon>Vertebrata</taxon>
        <taxon>Euteleostomi</taxon>
        <taxon>Archelosauria</taxon>
        <taxon>Archosauria</taxon>
        <taxon>Dinosauria</taxon>
        <taxon>Saurischia</taxon>
        <taxon>Theropoda</taxon>
        <taxon>Coelurosauria</taxon>
        <taxon>Aves</taxon>
        <taxon>Neognathae</taxon>
        <taxon>Galloanserae</taxon>
        <taxon>Galliformes</taxon>
        <taxon>Phasianidae</taxon>
        <taxon>Phasianinae</taxon>
        <taxon>Gallus</taxon>
    </lineage>
</organism>
<reference evidence="5" key="3">
    <citation type="submission" date="2025-09" db="UniProtKB">
        <authorList>
            <consortium name="Ensembl"/>
        </authorList>
    </citation>
    <scope>IDENTIFICATION</scope>
    <source>
        <strain evidence="5">broiler</strain>
    </source>
</reference>
<dbReference type="AlphaFoldDB" id="A0A8V0X3M9"/>